<keyword evidence="1" id="KW-0472">Membrane</keyword>
<organism evidence="2 3">
    <name type="scientific">Ktedonospora formicarum</name>
    <dbReference type="NCBI Taxonomy" id="2778364"/>
    <lineage>
        <taxon>Bacteria</taxon>
        <taxon>Bacillati</taxon>
        <taxon>Chloroflexota</taxon>
        <taxon>Ktedonobacteria</taxon>
        <taxon>Ktedonobacterales</taxon>
        <taxon>Ktedonobacteraceae</taxon>
        <taxon>Ktedonospora</taxon>
    </lineage>
</organism>
<gene>
    <name evidence="2" type="ORF">KSX_75320</name>
</gene>
<evidence type="ECO:0000313" key="2">
    <source>
        <dbReference type="EMBL" id="GHO49369.1"/>
    </source>
</evidence>
<keyword evidence="1" id="KW-0812">Transmembrane</keyword>
<dbReference type="Proteomes" id="UP000612362">
    <property type="component" value="Unassembled WGS sequence"/>
</dbReference>
<name>A0A8J3IC41_9CHLR</name>
<reference evidence="2" key="1">
    <citation type="submission" date="2020-10" db="EMBL/GenBank/DDBJ databases">
        <title>Taxonomic study of unclassified bacteria belonging to the class Ktedonobacteria.</title>
        <authorList>
            <person name="Yabe S."/>
            <person name="Wang C.M."/>
            <person name="Zheng Y."/>
            <person name="Sakai Y."/>
            <person name="Cavaletti L."/>
            <person name="Monciardini P."/>
            <person name="Donadio S."/>
        </authorList>
    </citation>
    <scope>NUCLEOTIDE SEQUENCE</scope>
    <source>
        <strain evidence="2">SOSP1-1</strain>
    </source>
</reference>
<feature type="transmembrane region" description="Helical" evidence="1">
    <location>
        <begin position="26"/>
        <end position="47"/>
    </location>
</feature>
<proteinExistence type="predicted"/>
<dbReference type="RefSeq" id="WP_220198503.1">
    <property type="nucleotide sequence ID" value="NZ_BNJF01000005.1"/>
</dbReference>
<keyword evidence="1" id="KW-1133">Transmembrane helix</keyword>
<feature type="transmembrane region" description="Helical" evidence="1">
    <location>
        <begin position="97"/>
        <end position="117"/>
    </location>
</feature>
<dbReference type="EMBL" id="BNJF01000005">
    <property type="protein sequence ID" value="GHO49369.1"/>
    <property type="molecule type" value="Genomic_DNA"/>
</dbReference>
<sequence length="135" mass="15491">MLAASTSIGILVTLDAALVNEPQWIITLPVLVITLLFGGSVFSFPLVKHYHWFTSQYGWLGRLVYAIITILLIPGILNSDNSTSTYTIFGQRSENLWDAIIIIEGVFWLPMLVYEAIRWYHHRKPHTRLLKDKLH</sequence>
<keyword evidence="3" id="KW-1185">Reference proteome</keyword>
<evidence type="ECO:0000256" key="1">
    <source>
        <dbReference type="SAM" id="Phobius"/>
    </source>
</evidence>
<comment type="caution">
    <text evidence="2">The sequence shown here is derived from an EMBL/GenBank/DDBJ whole genome shotgun (WGS) entry which is preliminary data.</text>
</comment>
<protein>
    <submittedName>
        <fullName evidence="2">Uncharacterized protein</fullName>
    </submittedName>
</protein>
<dbReference type="AlphaFoldDB" id="A0A8J3IC41"/>
<accession>A0A8J3IC41</accession>
<feature type="transmembrane region" description="Helical" evidence="1">
    <location>
        <begin position="59"/>
        <end position="77"/>
    </location>
</feature>
<evidence type="ECO:0000313" key="3">
    <source>
        <dbReference type="Proteomes" id="UP000612362"/>
    </source>
</evidence>